<dbReference type="Proteomes" id="UP000694850">
    <property type="component" value="Unplaced"/>
</dbReference>
<name>A0AC54ZFJ2_ORYAF</name>
<dbReference type="RefSeq" id="XP_042639553.1">
    <property type="nucleotide sequence ID" value="XM_042783619.1"/>
</dbReference>
<accession>A0AC54ZFJ2</accession>
<protein>
    <submittedName>
        <fullName evidence="2">Signal-regulatory protein beta-1-like</fullName>
    </submittedName>
</protein>
<reference evidence="2" key="1">
    <citation type="submission" date="2025-08" db="UniProtKB">
        <authorList>
            <consortium name="RefSeq"/>
        </authorList>
    </citation>
    <scope>IDENTIFICATION</scope>
</reference>
<keyword evidence="1" id="KW-1185">Reference proteome</keyword>
<sequence>MPIPASQTQLPLPSLLLLLLLGLTGVAGEGPHVSQPEKLVSVAAGEAVTLPCSVSALVPVGPIQWFKGTGPDRQLIYSFKGVLDPIRFFPRVRNVTDTTQRSNMDFSIRIMDTSTKDSDTYYCVKFVKGSPDDVEFKSGPGTLVVVNAKPSPPEISGPSNRASPGQVVNLTCTSVGFFPRNIHLKWLENGMELPALQTLILPHGNASSYTVISTALVTLTISSLSSQVTCQVAHSELQSPLHGHVDMSQFLQVLPTVSVSGHPVPSLQAAVLVCHVQRFYPKGARITWLEKNRGFQTCETLAPTTNPDGTFSQNSHLLVNTSEWEEKRPFTCQVWHNAQPPVQASVPLSELRNEKQASMGTRLSSSLYGTLLLLVWKLVPLIALSTLYILRRNLRSRKTDVGGGTAMMPVAATLPSPASAAF</sequence>
<organism evidence="1 2">
    <name type="scientific">Orycteropus afer afer</name>
    <dbReference type="NCBI Taxonomy" id="1230840"/>
    <lineage>
        <taxon>Eukaryota</taxon>
        <taxon>Metazoa</taxon>
        <taxon>Chordata</taxon>
        <taxon>Craniata</taxon>
        <taxon>Vertebrata</taxon>
        <taxon>Euteleostomi</taxon>
        <taxon>Mammalia</taxon>
        <taxon>Eutheria</taxon>
        <taxon>Afrotheria</taxon>
        <taxon>Tubulidentata</taxon>
        <taxon>Orycteropodidae</taxon>
        <taxon>Orycteropus</taxon>
    </lineage>
</organism>
<evidence type="ECO:0000313" key="2">
    <source>
        <dbReference type="RefSeq" id="XP_042639553.1"/>
    </source>
</evidence>
<gene>
    <name evidence="2" type="primary">LOC103191819</name>
</gene>
<evidence type="ECO:0000313" key="1">
    <source>
        <dbReference type="Proteomes" id="UP000694850"/>
    </source>
</evidence>
<proteinExistence type="predicted"/>